<dbReference type="RefSeq" id="WP_090021941.1">
    <property type="nucleotide sequence ID" value="NZ_FOVD01000001.1"/>
</dbReference>
<proteinExistence type="predicted"/>
<evidence type="ECO:0000313" key="1">
    <source>
        <dbReference type="EMBL" id="SFM99189.1"/>
    </source>
</evidence>
<sequence length="227" mass="25937">MKKLLPAFVLFTLIYCKEEPKKENKATVEKETTAPTKAEVIKDAVYTELKPDKISDLKIKGFDIEQAFSVEGNKIVAGNFQFTDGKITLPDTEEDFGKRLLLLNHKNEIIYQSPGSGEAYLYEPYFYKNSQNGNIIIVCQLAYEYFFGGDVYLLEKGKIRYLGNLDIEPNNEERKLTDILLIKESGNGITFSFDSDSLVLKPGSEDITIKNNDVKYVYDYKSLKLYQ</sequence>
<protein>
    <submittedName>
        <fullName evidence="1">Uncharacterized protein</fullName>
    </submittedName>
</protein>
<gene>
    <name evidence="1" type="ORF">SAMN05421594_0176</name>
</gene>
<reference evidence="2" key="1">
    <citation type="submission" date="2016-10" db="EMBL/GenBank/DDBJ databases">
        <authorList>
            <person name="Varghese N."/>
            <person name="Submissions S."/>
        </authorList>
    </citation>
    <scope>NUCLEOTIDE SEQUENCE [LARGE SCALE GENOMIC DNA]</scope>
    <source>
        <strain evidence="2">DSM 25575</strain>
    </source>
</reference>
<name>A0A1I4VDF5_CHROL</name>
<dbReference type="AlphaFoldDB" id="A0A1I4VDF5"/>
<accession>A0A1I4VDF5</accession>
<keyword evidence="2" id="KW-1185">Reference proteome</keyword>
<dbReference type="OrthoDB" id="1187902at2"/>
<dbReference type="EMBL" id="FOVD01000001">
    <property type="protein sequence ID" value="SFM99189.1"/>
    <property type="molecule type" value="Genomic_DNA"/>
</dbReference>
<evidence type="ECO:0000313" key="2">
    <source>
        <dbReference type="Proteomes" id="UP000198769"/>
    </source>
</evidence>
<dbReference type="Proteomes" id="UP000198769">
    <property type="component" value="Unassembled WGS sequence"/>
</dbReference>
<organism evidence="1 2">
    <name type="scientific">Chryseobacterium oleae</name>
    <dbReference type="NCBI Taxonomy" id="491207"/>
    <lineage>
        <taxon>Bacteria</taxon>
        <taxon>Pseudomonadati</taxon>
        <taxon>Bacteroidota</taxon>
        <taxon>Flavobacteriia</taxon>
        <taxon>Flavobacteriales</taxon>
        <taxon>Weeksellaceae</taxon>
        <taxon>Chryseobacterium group</taxon>
        <taxon>Chryseobacterium</taxon>
    </lineage>
</organism>